<evidence type="ECO:0000313" key="2">
    <source>
        <dbReference type="Proteomes" id="UP000626109"/>
    </source>
</evidence>
<dbReference type="Proteomes" id="UP000626109">
    <property type="component" value="Unassembled WGS sequence"/>
</dbReference>
<dbReference type="AlphaFoldDB" id="A0A813JJE0"/>
<protein>
    <submittedName>
        <fullName evidence="1">Uncharacterized protein</fullName>
    </submittedName>
</protein>
<accession>A0A813JJE0</accession>
<sequence length="235" mass="25489">DFNYRFAKPPVTPAPISLSFSVKLLPGVGGSRPSAEVVMQSTFSLPVERGWPRDSLLPDEVAVSMRGALADRLPRFAADQFGVELQGAPPQWRGGLAAWPSVDSETPPATFRHWLLPGFAPPLLSLHRLSEVASGDGFSLGGIVCAGAQSAELHVACEALGCFPGAADEDERLDIRLTTRLVGFPVAGRAWALVGCGGQWWFETVRLPLLKGMFEDFHRMVHEQMMVYYVAALKS</sequence>
<feature type="non-terminal residue" evidence="1">
    <location>
        <position position="235"/>
    </location>
</feature>
<comment type="caution">
    <text evidence="1">The sequence shown here is derived from an EMBL/GenBank/DDBJ whole genome shotgun (WGS) entry which is preliminary data.</text>
</comment>
<reference evidence="1" key="1">
    <citation type="submission" date="2021-02" db="EMBL/GenBank/DDBJ databases">
        <authorList>
            <person name="Dougan E. K."/>
            <person name="Rhodes N."/>
            <person name="Thang M."/>
            <person name="Chan C."/>
        </authorList>
    </citation>
    <scope>NUCLEOTIDE SEQUENCE</scope>
</reference>
<gene>
    <name evidence="1" type="ORF">PGLA2088_LOCUS22510</name>
</gene>
<dbReference type="EMBL" id="CAJNNW010025973">
    <property type="protein sequence ID" value="CAE8681605.1"/>
    <property type="molecule type" value="Genomic_DNA"/>
</dbReference>
<proteinExistence type="predicted"/>
<evidence type="ECO:0000313" key="1">
    <source>
        <dbReference type="EMBL" id="CAE8681605.1"/>
    </source>
</evidence>
<name>A0A813JJE0_POLGL</name>
<organism evidence="1 2">
    <name type="scientific">Polarella glacialis</name>
    <name type="common">Dinoflagellate</name>
    <dbReference type="NCBI Taxonomy" id="89957"/>
    <lineage>
        <taxon>Eukaryota</taxon>
        <taxon>Sar</taxon>
        <taxon>Alveolata</taxon>
        <taxon>Dinophyceae</taxon>
        <taxon>Suessiales</taxon>
        <taxon>Suessiaceae</taxon>
        <taxon>Polarella</taxon>
    </lineage>
</organism>